<evidence type="ECO:0000313" key="2">
    <source>
        <dbReference type="EMBL" id="MPC36994.1"/>
    </source>
</evidence>
<evidence type="ECO:0000313" key="3">
    <source>
        <dbReference type="Proteomes" id="UP000324222"/>
    </source>
</evidence>
<dbReference type="Proteomes" id="UP000324222">
    <property type="component" value="Unassembled WGS sequence"/>
</dbReference>
<accession>A0A5B7EXE2</accession>
<evidence type="ECO:0000256" key="1">
    <source>
        <dbReference type="SAM" id="MobiDB-lite"/>
    </source>
</evidence>
<keyword evidence="3" id="KW-1185">Reference proteome</keyword>
<feature type="compositionally biased region" description="Low complexity" evidence="1">
    <location>
        <begin position="43"/>
        <end position="52"/>
    </location>
</feature>
<dbReference type="EMBL" id="VSRR010003653">
    <property type="protein sequence ID" value="MPC36994.1"/>
    <property type="molecule type" value="Genomic_DNA"/>
</dbReference>
<reference evidence="2 3" key="1">
    <citation type="submission" date="2019-05" db="EMBL/GenBank/DDBJ databases">
        <title>Another draft genome of Portunus trituberculatus and its Hox gene families provides insights of decapod evolution.</title>
        <authorList>
            <person name="Jeong J.-H."/>
            <person name="Song I."/>
            <person name="Kim S."/>
            <person name="Choi T."/>
            <person name="Kim D."/>
            <person name="Ryu S."/>
            <person name="Kim W."/>
        </authorList>
    </citation>
    <scope>NUCLEOTIDE SEQUENCE [LARGE SCALE GENOMIC DNA]</scope>
    <source>
        <tissue evidence="2">Muscle</tissue>
    </source>
</reference>
<comment type="caution">
    <text evidence="2">The sequence shown here is derived from an EMBL/GenBank/DDBJ whole genome shotgun (WGS) entry which is preliminary data.</text>
</comment>
<sequence>MFNRHSPLGTLRIGGGLVEEAGWKREEGAPPKVATPGRRSPCGPAGPAPTATRHSSPKVPREVTRQRPHSGVEGGRPAGKNGVGLAWWEQKQQQQHRGGGQLRRVAEQQ</sequence>
<feature type="region of interest" description="Disordered" evidence="1">
    <location>
        <begin position="90"/>
        <end position="109"/>
    </location>
</feature>
<name>A0A5B7EXE2_PORTR</name>
<dbReference type="AlphaFoldDB" id="A0A5B7EXE2"/>
<feature type="region of interest" description="Disordered" evidence="1">
    <location>
        <begin position="22"/>
        <end position="85"/>
    </location>
</feature>
<protein>
    <submittedName>
        <fullName evidence="2">Uncharacterized protein</fullName>
    </submittedName>
</protein>
<gene>
    <name evidence="2" type="ORF">E2C01_030467</name>
</gene>
<proteinExistence type="predicted"/>
<organism evidence="2 3">
    <name type="scientific">Portunus trituberculatus</name>
    <name type="common">Swimming crab</name>
    <name type="synonym">Neptunus trituberculatus</name>
    <dbReference type="NCBI Taxonomy" id="210409"/>
    <lineage>
        <taxon>Eukaryota</taxon>
        <taxon>Metazoa</taxon>
        <taxon>Ecdysozoa</taxon>
        <taxon>Arthropoda</taxon>
        <taxon>Crustacea</taxon>
        <taxon>Multicrustacea</taxon>
        <taxon>Malacostraca</taxon>
        <taxon>Eumalacostraca</taxon>
        <taxon>Eucarida</taxon>
        <taxon>Decapoda</taxon>
        <taxon>Pleocyemata</taxon>
        <taxon>Brachyura</taxon>
        <taxon>Eubrachyura</taxon>
        <taxon>Portunoidea</taxon>
        <taxon>Portunidae</taxon>
        <taxon>Portuninae</taxon>
        <taxon>Portunus</taxon>
    </lineage>
</organism>